<dbReference type="GO" id="GO:0006508">
    <property type="term" value="P:proteolysis"/>
    <property type="evidence" value="ECO:0007669"/>
    <property type="project" value="UniProtKB-KW"/>
</dbReference>
<dbReference type="GO" id="GO:0008234">
    <property type="term" value="F:cysteine-type peptidase activity"/>
    <property type="evidence" value="ECO:0007669"/>
    <property type="project" value="UniProtKB-KW"/>
</dbReference>
<dbReference type="Proteomes" id="UP001175000">
    <property type="component" value="Unassembled WGS sequence"/>
</dbReference>
<dbReference type="Pfam" id="PF01470">
    <property type="entry name" value="Peptidase_C15"/>
    <property type="match status" value="1"/>
</dbReference>
<gene>
    <name evidence="5" type="ORF">B0T14DRAFT_559673</name>
</gene>
<dbReference type="PANTHER" id="PTHR23402">
    <property type="entry name" value="PROTEASE FAMILY C15 PYROGLUTAMYL-PEPTIDASE I-RELATED"/>
    <property type="match status" value="1"/>
</dbReference>
<evidence type="ECO:0000256" key="4">
    <source>
        <dbReference type="ARBA" id="ARBA00022807"/>
    </source>
</evidence>
<dbReference type="Gene3D" id="3.40.630.20">
    <property type="entry name" value="Peptidase C15, pyroglutamyl peptidase I-like"/>
    <property type="match status" value="1"/>
</dbReference>
<sequence>MGSTWADSSQEELTVLITGFAPFKKEHPVNPSWEIARSLPEYLPPIRAKTAAPSEGTPLLPPVRLLVHPEPIRVNYQTVRGLVPKLWHLDGENDGDEDATKPKPKKIDMAIHLGMAGPRLFYSIERRGHRDGYNMRDVDGELLGDDERRVKQGKDWVWDGMPSELLTEFEMEDVLERWRRYSPPGSDLRISEDAGRYLCDFIYFSSLSQLYRAGQPRKVVFFHVPSENSEKNFTLGRELVIQLVRSMVESELAREVKQPKGDGDL</sequence>
<proteinExistence type="inferred from homology"/>
<comment type="caution">
    <text evidence="5">The sequence shown here is derived from an EMBL/GenBank/DDBJ whole genome shotgun (WGS) entry which is preliminary data.</text>
</comment>
<accession>A0AA39XDG9</accession>
<organism evidence="5 6">
    <name type="scientific">Immersiella caudata</name>
    <dbReference type="NCBI Taxonomy" id="314043"/>
    <lineage>
        <taxon>Eukaryota</taxon>
        <taxon>Fungi</taxon>
        <taxon>Dikarya</taxon>
        <taxon>Ascomycota</taxon>
        <taxon>Pezizomycotina</taxon>
        <taxon>Sordariomycetes</taxon>
        <taxon>Sordariomycetidae</taxon>
        <taxon>Sordariales</taxon>
        <taxon>Lasiosphaeriaceae</taxon>
        <taxon>Immersiella</taxon>
    </lineage>
</organism>
<evidence type="ECO:0000256" key="1">
    <source>
        <dbReference type="ARBA" id="ARBA00006641"/>
    </source>
</evidence>
<keyword evidence="4" id="KW-0788">Thiol protease</keyword>
<reference evidence="5" key="1">
    <citation type="submission" date="2023-06" db="EMBL/GenBank/DDBJ databases">
        <title>Genome-scale phylogeny and comparative genomics of the fungal order Sordariales.</title>
        <authorList>
            <consortium name="Lawrence Berkeley National Laboratory"/>
            <person name="Hensen N."/>
            <person name="Bonometti L."/>
            <person name="Westerberg I."/>
            <person name="Brannstrom I.O."/>
            <person name="Guillou S."/>
            <person name="Cros-Aarteil S."/>
            <person name="Calhoun S."/>
            <person name="Haridas S."/>
            <person name="Kuo A."/>
            <person name="Mondo S."/>
            <person name="Pangilinan J."/>
            <person name="Riley R."/>
            <person name="Labutti K."/>
            <person name="Andreopoulos B."/>
            <person name="Lipzen A."/>
            <person name="Chen C."/>
            <person name="Yanf M."/>
            <person name="Daum C."/>
            <person name="Ng V."/>
            <person name="Clum A."/>
            <person name="Steindorff A."/>
            <person name="Ohm R."/>
            <person name="Martin F."/>
            <person name="Silar P."/>
            <person name="Natvig D."/>
            <person name="Lalanne C."/>
            <person name="Gautier V."/>
            <person name="Ament-Velasquez S.L."/>
            <person name="Kruys A."/>
            <person name="Hutchinson M.I."/>
            <person name="Powell A.J."/>
            <person name="Barry K."/>
            <person name="Miller A.N."/>
            <person name="Grigoriev I.V."/>
            <person name="Debuchy R."/>
            <person name="Gladieux P."/>
            <person name="Thoren M.H."/>
            <person name="Johannesson H."/>
        </authorList>
    </citation>
    <scope>NUCLEOTIDE SEQUENCE</scope>
    <source>
        <strain evidence="5">CBS 606.72</strain>
    </source>
</reference>
<keyword evidence="6" id="KW-1185">Reference proteome</keyword>
<evidence type="ECO:0000256" key="3">
    <source>
        <dbReference type="ARBA" id="ARBA00022801"/>
    </source>
</evidence>
<evidence type="ECO:0000256" key="2">
    <source>
        <dbReference type="ARBA" id="ARBA00022670"/>
    </source>
</evidence>
<evidence type="ECO:0000313" key="5">
    <source>
        <dbReference type="EMBL" id="KAK0631934.1"/>
    </source>
</evidence>
<dbReference type="SUPFAM" id="SSF53182">
    <property type="entry name" value="Pyrrolidone carboxyl peptidase (pyroglutamate aminopeptidase)"/>
    <property type="match status" value="1"/>
</dbReference>
<keyword evidence="2" id="KW-0645">Protease</keyword>
<dbReference type="EMBL" id="JAULSU010000001">
    <property type="protein sequence ID" value="KAK0631934.1"/>
    <property type="molecule type" value="Genomic_DNA"/>
</dbReference>
<keyword evidence="3" id="KW-0378">Hydrolase</keyword>
<dbReference type="InterPro" id="IPR016125">
    <property type="entry name" value="Peptidase_C15-like"/>
</dbReference>
<dbReference type="PANTHER" id="PTHR23402:SF1">
    <property type="entry name" value="PYROGLUTAMYL-PEPTIDASE I"/>
    <property type="match status" value="1"/>
</dbReference>
<dbReference type="InterPro" id="IPR036440">
    <property type="entry name" value="Peptidase_C15-like_sf"/>
</dbReference>
<name>A0AA39XDG9_9PEZI</name>
<evidence type="ECO:0000313" key="6">
    <source>
        <dbReference type="Proteomes" id="UP001175000"/>
    </source>
</evidence>
<protein>
    <submittedName>
        <fullName evidence="5">Uncharacterized protein</fullName>
    </submittedName>
</protein>
<dbReference type="AlphaFoldDB" id="A0AA39XDG9"/>
<comment type="similarity">
    <text evidence="1">Belongs to the peptidase C15 family.</text>
</comment>